<organism evidence="6 7">
    <name type="scientific">Myceligenerans salitolerans</name>
    <dbReference type="NCBI Taxonomy" id="1230528"/>
    <lineage>
        <taxon>Bacteria</taxon>
        <taxon>Bacillati</taxon>
        <taxon>Actinomycetota</taxon>
        <taxon>Actinomycetes</taxon>
        <taxon>Micrococcales</taxon>
        <taxon>Promicromonosporaceae</taxon>
        <taxon>Myceligenerans</taxon>
    </lineage>
</organism>
<dbReference type="PROSITE" id="PS51898">
    <property type="entry name" value="TYR_RECOMBINASE"/>
    <property type="match status" value="1"/>
</dbReference>
<keyword evidence="4" id="KW-0233">DNA recombination</keyword>
<dbReference type="PANTHER" id="PTHR30629:SF2">
    <property type="entry name" value="PROPHAGE INTEGRASE INTS-RELATED"/>
    <property type="match status" value="1"/>
</dbReference>
<dbReference type="Proteomes" id="UP000664617">
    <property type="component" value="Unassembled WGS sequence"/>
</dbReference>
<dbReference type="InterPro" id="IPR002104">
    <property type="entry name" value="Integrase_catalytic"/>
</dbReference>
<name>A0ABS3ICG2_9MICO</name>
<keyword evidence="3" id="KW-0238">DNA-binding</keyword>
<comment type="similarity">
    <text evidence="1">Belongs to the 'phage' integrase family.</text>
</comment>
<accession>A0ABS3ICG2</accession>
<dbReference type="SUPFAM" id="SSF56349">
    <property type="entry name" value="DNA breaking-rejoining enzymes"/>
    <property type="match status" value="1"/>
</dbReference>
<dbReference type="Gene3D" id="1.10.443.10">
    <property type="entry name" value="Intergrase catalytic core"/>
    <property type="match status" value="1"/>
</dbReference>
<dbReference type="EMBL" id="JAFMPK010000047">
    <property type="protein sequence ID" value="MBO0610714.1"/>
    <property type="molecule type" value="Genomic_DNA"/>
</dbReference>
<protein>
    <submittedName>
        <fullName evidence="6">Tyrosine-type recombinase/integrase</fullName>
    </submittedName>
</protein>
<comment type="caution">
    <text evidence="6">The sequence shown here is derived from an EMBL/GenBank/DDBJ whole genome shotgun (WGS) entry which is preliminary data.</text>
</comment>
<gene>
    <name evidence="6" type="ORF">J0911_16940</name>
</gene>
<evidence type="ECO:0000256" key="1">
    <source>
        <dbReference type="ARBA" id="ARBA00008857"/>
    </source>
</evidence>
<evidence type="ECO:0000313" key="6">
    <source>
        <dbReference type="EMBL" id="MBO0610714.1"/>
    </source>
</evidence>
<keyword evidence="7" id="KW-1185">Reference proteome</keyword>
<dbReference type="Pfam" id="PF00589">
    <property type="entry name" value="Phage_integrase"/>
    <property type="match status" value="1"/>
</dbReference>
<evidence type="ECO:0000313" key="7">
    <source>
        <dbReference type="Proteomes" id="UP000664617"/>
    </source>
</evidence>
<feature type="domain" description="Tyr recombinase" evidence="5">
    <location>
        <begin position="199"/>
        <end position="406"/>
    </location>
</feature>
<dbReference type="InterPro" id="IPR050808">
    <property type="entry name" value="Phage_Integrase"/>
</dbReference>
<evidence type="ECO:0000256" key="3">
    <source>
        <dbReference type="ARBA" id="ARBA00023125"/>
    </source>
</evidence>
<dbReference type="PANTHER" id="PTHR30629">
    <property type="entry name" value="PROPHAGE INTEGRASE"/>
    <property type="match status" value="1"/>
</dbReference>
<proteinExistence type="inferred from homology"/>
<reference evidence="6 7" key="1">
    <citation type="submission" date="2021-03" db="EMBL/GenBank/DDBJ databases">
        <authorList>
            <person name="Xin L."/>
        </authorList>
    </citation>
    <scope>NUCLEOTIDE SEQUENCE [LARGE SCALE GENOMIC DNA]</scope>
    <source>
        <strain evidence="6 7">XHU 5031</strain>
    </source>
</reference>
<dbReference type="Gene3D" id="1.10.150.130">
    <property type="match status" value="1"/>
</dbReference>
<dbReference type="InterPro" id="IPR013762">
    <property type="entry name" value="Integrase-like_cat_sf"/>
</dbReference>
<reference evidence="7" key="2">
    <citation type="submission" date="2023-07" db="EMBL/GenBank/DDBJ databases">
        <title>Myceligenerans salitolerans sp. nov., a halotolerant actinomycete isolated from a salt lake in Xinjiang, China.</title>
        <authorList>
            <person name="Guan T."/>
        </authorList>
    </citation>
    <scope>NUCLEOTIDE SEQUENCE [LARGE SCALE GENOMIC DNA]</scope>
    <source>
        <strain evidence="7">XHU 5031</strain>
    </source>
</reference>
<evidence type="ECO:0000256" key="4">
    <source>
        <dbReference type="ARBA" id="ARBA00023172"/>
    </source>
</evidence>
<sequence length="447" mass="48933">MERVEGGVVMEKLKPGTHGNISASKQANKRWRARVRYCNLLGEESTTSATGPTKQAAKDNCKDKVDELLGTTVVASVATVGELCWDWYNRLEAESTAFWSRPDATERRGETPLRPQSLVHTKRAINYVCAEEGGIGNLPLDEVTTLALEQWLDGHKRISRGRAEEIRVALRGAFRSAVRLGILLTDPMAGVSPVRRHDPRPVALEAEELQTMRRILRDEPTLKITRVTATNLDTLLVLLLGTALRVGEAIVLRWGDLVLDGPSPTVSVSGTQVELTGKGAFRQEAPKTEFSKRTVLLPPAVVEALVRIRPDDAKPSGWVFPTRNGTAWNSGNAGKIVDRVVEKSKGTLDPHRVSFHKLRSTAATAIAEKYGDHVAGQVLGHKPQGTTQLHYIARRDIAPDVRDVLQAIVESSDPDVAQRAATATVVPIAPRRASRGHLRVVQRRPPG</sequence>
<dbReference type="InterPro" id="IPR011010">
    <property type="entry name" value="DNA_brk_join_enz"/>
</dbReference>
<dbReference type="RefSeq" id="WP_207276623.1">
    <property type="nucleotide sequence ID" value="NZ_JAFMPK010000047.1"/>
</dbReference>
<dbReference type="InterPro" id="IPR010998">
    <property type="entry name" value="Integrase_recombinase_N"/>
</dbReference>
<evidence type="ECO:0000259" key="5">
    <source>
        <dbReference type="PROSITE" id="PS51898"/>
    </source>
</evidence>
<evidence type="ECO:0000256" key="2">
    <source>
        <dbReference type="ARBA" id="ARBA00022908"/>
    </source>
</evidence>
<keyword evidence="2" id="KW-0229">DNA integration</keyword>